<gene>
    <name evidence="1" type="ORF">U9M48_035592</name>
</gene>
<reference evidence="1 2" key="1">
    <citation type="submission" date="2024-02" db="EMBL/GenBank/DDBJ databases">
        <title>High-quality chromosome-scale genome assembly of Pensacola bahiagrass (Paspalum notatum Flugge var. saurae).</title>
        <authorList>
            <person name="Vega J.M."/>
            <person name="Podio M."/>
            <person name="Orjuela J."/>
            <person name="Siena L.A."/>
            <person name="Pessino S.C."/>
            <person name="Combes M.C."/>
            <person name="Mariac C."/>
            <person name="Albertini E."/>
            <person name="Pupilli F."/>
            <person name="Ortiz J.P.A."/>
            <person name="Leblanc O."/>
        </authorList>
    </citation>
    <scope>NUCLEOTIDE SEQUENCE [LARGE SCALE GENOMIC DNA]</scope>
    <source>
        <strain evidence="1">R1</strain>
        <tissue evidence="1">Leaf</tissue>
    </source>
</reference>
<evidence type="ECO:0000313" key="2">
    <source>
        <dbReference type="Proteomes" id="UP001341281"/>
    </source>
</evidence>
<evidence type="ECO:0000313" key="1">
    <source>
        <dbReference type="EMBL" id="WVZ89151.1"/>
    </source>
</evidence>
<name>A0AAQ3X7V9_PASNO</name>
<dbReference type="SUPFAM" id="SSF56672">
    <property type="entry name" value="DNA/RNA polymerases"/>
    <property type="match status" value="1"/>
</dbReference>
<protein>
    <submittedName>
        <fullName evidence="1">Uncharacterized protein</fullName>
    </submittedName>
</protein>
<dbReference type="Gene3D" id="3.10.10.10">
    <property type="entry name" value="HIV Type 1 Reverse Transcriptase, subunit A, domain 1"/>
    <property type="match status" value="1"/>
</dbReference>
<dbReference type="AlphaFoldDB" id="A0AAQ3X7V9"/>
<dbReference type="InterPro" id="IPR043502">
    <property type="entry name" value="DNA/RNA_pol_sf"/>
</dbReference>
<accession>A0AAQ3X7V9</accession>
<sequence>MGKMQLSRSESLCKSVMLLGSSNFHLYSTLFRQFAPLFASVDGLPLVRGCEHCIPLIRRAKPISVRPYRYPPALKTEIEQPDSAQLKSLLFPNVVVFKKKDRSWQPVVDYYLNALTI</sequence>
<dbReference type="EMBL" id="CP144752">
    <property type="protein sequence ID" value="WVZ89151.1"/>
    <property type="molecule type" value="Genomic_DNA"/>
</dbReference>
<organism evidence="1 2">
    <name type="scientific">Paspalum notatum var. saurae</name>
    <dbReference type="NCBI Taxonomy" id="547442"/>
    <lineage>
        <taxon>Eukaryota</taxon>
        <taxon>Viridiplantae</taxon>
        <taxon>Streptophyta</taxon>
        <taxon>Embryophyta</taxon>
        <taxon>Tracheophyta</taxon>
        <taxon>Spermatophyta</taxon>
        <taxon>Magnoliopsida</taxon>
        <taxon>Liliopsida</taxon>
        <taxon>Poales</taxon>
        <taxon>Poaceae</taxon>
        <taxon>PACMAD clade</taxon>
        <taxon>Panicoideae</taxon>
        <taxon>Andropogonodae</taxon>
        <taxon>Paspaleae</taxon>
        <taxon>Paspalinae</taxon>
        <taxon>Paspalum</taxon>
    </lineage>
</organism>
<proteinExistence type="predicted"/>
<keyword evidence="2" id="KW-1185">Reference proteome</keyword>
<dbReference type="Proteomes" id="UP001341281">
    <property type="component" value="Chromosome 08"/>
</dbReference>